<evidence type="ECO:0000256" key="3">
    <source>
        <dbReference type="SAM" id="Coils"/>
    </source>
</evidence>
<dbReference type="PROSITE" id="PS51774">
    <property type="entry name" value="NAB"/>
    <property type="match status" value="1"/>
</dbReference>
<evidence type="ECO:0000259" key="5">
    <source>
        <dbReference type="PROSITE" id="PS51774"/>
    </source>
</evidence>
<feature type="compositionally biased region" description="Polar residues" evidence="4">
    <location>
        <begin position="105"/>
        <end position="132"/>
    </location>
</feature>
<dbReference type="AlphaFoldDB" id="A0AAV6WAS3"/>
<keyword evidence="1 3" id="KW-0175">Coiled coil</keyword>
<dbReference type="InterPro" id="IPR051861">
    <property type="entry name" value="NET_actin-binding_domain"/>
</dbReference>
<dbReference type="Pfam" id="PF07765">
    <property type="entry name" value="KIP1"/>
    <property type="match status" value="1"/>
</dbReference>
<accession>A0AAV6WAS3</accession>
<comment type="similarity">
    <text evidence="2">Belongs to the NET family.</text>
</comment>
<dbReference type="PANTHER" id="PTHR32258">
    <property type="entry name" value="PROTEIN NETWORKED 4A"/>
    <property type="match status" value="1"/>
</dbReference>
<feature type="region of interest" description="Disordered" evidence="4">
    <location>
        <begin position="105"/>
        <end position="165"/>
    </location>
</feature>
<evidence type="ECO:0000313" key="7">
    <source>
        <dbReference type="Proteomes" id="UP000826271"/>
    </source>
</evidence>
<feature type="coiled-coil region" evidence="3">
    <location>
        <begin position="204"/>
        <end position="231"/>
    </location>
</feature>
<protein>
    <recommendedName>
        <fullName evidence="5">NAB domain-containing protein</fullName>
    </recommendedName>
</protein>
<dbReference type="Proteomes" id="UP000826271">
    <property type="component" value="Unassembled WGS sequence"/>
</dbReference>
<comment type="caution">
    <text evidence="6">The sequence shown here is derived from an EMBL/GenBank/DDBJ whole genome shotgun (WGS) entry which is preliminary data.</text>
</comment>
<evidence type="ECO:0000256" key="1">
    <source>
        <dbReference type="ARBA" id="ARBA00023054"/>
    </source>
</evidence>
<dbReference type="PANTHER" id="PTHR32258:SF22">
    <property type="entry name" value="PROTEIN NETWORKED 3A-LIKE"/>
    <property type="match status" value="1"/>
</dbReference>
<name>A0AAV6WAS3_9LAMI</name>
<evidence type="ECO:0000256" key="4">
    <source>
        <dbReference type="SAM" id="MobiDB-lite"/>
    </source>
</evidence>
<dbReference type="EMBL" id="WHWC01000017">
    <property type="protein sequence ID" value="KAG8365810.1"/>
    <property type="molecule type" value="Genomic_DNA"/>
</dbReference>
<dbReference type="InterPro" id="IPR011684">
    <property type="entry name" value="NAB"/>
</dbReference>
<feature type="compositionally biased region" description="Low complexity" evidence="4">
    <location>
        <begin position="133"/>
        <end position="145"/>
    </location>
</feature>
<dbReference type="GO" id="GO:0003779">
    <property type="term" value="F:actin binding"/>
    <property type="evidence" value="ECO:0007669"/>
    <property type="project" value="InterPro"/>
</dbReference>
<keyword evidence="7" id="KW-1185">Reference proteome</keyword>
<sequence>MESSDNMSREQIEQSSPFSWWWDTHNRPPHSQWLHSTLAELDNKIKMMLELIEDNGDTFAKRAEMYYEKRPQLIKMVQDLHTSYRALADKYDLLKSESSIKASNNGSFSNSFRKGHPQSIQNNPTIIEQPNFSSESDSSMSEVPSATNSMSIHSSNELMKNEDDRDYEKTNDFKVHGLAMKEEVWNEVQMSKFCELFEENLCKQVELIRKNDEKRKVINELRNENKILSQKLGDGSMREKQKHKRKLRGFFCLA</sequence>
<gene>
    <name evidence="6" type="ORF">BUALT_Bualt17G0010600</name>
</gene>
<evidence type="ECO:0000256" key="2">
    <source>
        <dbReference type="ARBA" id="ARBA00038006"/>
    </source>
</evidence>
<feature type="domain" description="NAB" evidence="5">
    <location>
        <begin position="18"/>
        <end position="98"/>
    </location>
</feature>
<proteinExistence type="inferred from homology"/>
<evidence type="ECO:0000313" key="6">
    <source>
        <dbReference type="EMBL" id="KAG8365810.1"/>
    </source>
</evidence>
<reference evidence="6" key="1">
    <citation type="submission" date="2019-10" db="EMBL/GenBank/DDBJ databases">
        <authorList>
            <person name="Zhang R."/>
            <person name="Pan Y."/>
            <person name="Wang J."/>
            <person name="Ma R."/>
            <person name="Yu S."/>
        </authorList>
    </citation>
    <scope>NUCLEOTIDE SEQUENCE</scope>
    <source>
        <strain evidence="6">LA-IB0</strain>
        <tissue evidence="6">Leaf</tissue>
    </source>
</reference>
<organism evidence="6 7">
    <name type="scientific">Buddleja alternifolia</name>
    <dbReference type="NCBI Taxonomy" id="168488"/>
    <lineage>
        <taxon>Eukaryota</taxon>
        <taxon>Viridiplantae</taxon>
        <taxon>Streptophyta</taxon>
        <taxon>Embryophyta</taxon>
        <taxon>Tracheophyta</taxon>
        <taxon>Spermatophyta</taxon>
        <taxon>Magnoliopsida</taxon>
        <taxon>eudicotyledons</taxon>
        <taxon>Gunneridae</taxon>
        <taxon>Pentapetalae</taxon>
        <taxon>asterids</taxon>
        <taxon>lamiids</taxon>
        <taxon>Lamiales</taxon>
        <taxon>Scrophulariaceae</taxon>
        <taxon>Buddlejeae</taxon>
        <taxon>Buddleja</taxon>
    </lineage>
</organism>
<feature type="compositionally biased region" description="Polar residues" evidence="4">
    <location>
        <begin position="146"/>
        <end position="158"/>
    </location>
</feature>